<dbReference type="InterPro" id="IPR029063">
    <property type="entry name" value="SAM-dependent_MTases_sf"/>
</dbReference>
<evidence type="ECO:0000256" key="2">
    <source>
        <dbReference type="ARBA" id="ARBA00022679"/>
    </source>
</evidence>
<organism evidence="5">
    <name type="scientific">viral metagenome</name>
    <dbReference type="NCBI Taxonomy" id="1070528"/>
    <lineage>
        <taxon>unclassified sequences</taxon>
        <taxon>metagenomes</taxon>
        <taxon>organismal metagenomes</taxon>
    </lineage>
</organism>
<dbReference type="GO" id="GO:0010487">
    <property type="term" value="F:thermospermine synthase activity"/>
    <property type="evidence" value="ECO:0007669"/>
    <property type="project" value="UniProtKB-ARBA"/>
</dbReference>
<dbReference type="EMBL" id="MN739974">
    <property type="protein sequence ID" value="QHT80620.1"/>
    <property type="molecule type" value="Genomic_DNA"/>
</dbReference>
<evidence type="ECO:0000313" key="5">
    <source>
        <dbReference type="EMBL" id="QHT80620.1"/>
    </source>
</evidence>
<protein>
    <recommendedName>
        <fullName evidence="4">PABS domain-containing protein</fullName>
    </recommendedName>
</protein>
<evidence type="ECO:0000259" key="4">
    <source>
        <dbReference type="PROSITE" id="PS51006"/>
    </source>
</evidence>
<dbReference type="InterPro" id="IPR030374">
    <property type="entry name" value="PABS"/>
</dbReference>
<reference evidence="5" key="1">
    <citation type="journal article" date="2020" name="Nature">
        <title>Giant virus diversity and host interactions through global metagenomics.</title>
        <authorList>
            <person name="Schulz F."/>
            <person name="Roux S."/>
            <person name="Paez-Espino D."/>
            <person name="Jungbluth S."/>
            <person name="Walsh D.A."/>
            <person name="Denef V.J."/>
            <person name="McMahon K.D."/>
            <person name="Konstantinidis K.T."/>
            <person name="Eloe-Fadrosh E.A."/>
            <person name="Kyrpides N.C."/>
            <person name="Woyke T."/>
        </authorList>
    </citation>
    <scope>NUCLEOTIDE SEQUENCE</scope>
    <source>
        <strain evidence="5">GVMAG-M-3300023184-121</strain>
    </source>
</reference>
<dbReference type="PROSITE" id="PS51006">
    <property type="entry name" value="PABS_2"/>
    <property type="match status" value="1"/>
</dbReference>
<dbReference type="CDD" id="cd02440">
    <property type="entry name" value="AdoMet_MTases"/>
    <property type="match status" value="1"/>
</dbReference>
<accession>A0A6C0HJS1</accession>
<evidence type="ECO:0000256" key="3">
    <source>
        <dbReference type="ARBA" id="ARBA00023115"/>
    </source>
</evidence>
<feature type="domain" description="PABS" evidence="4">
    <location>
        <begin position="1"/>
        <end position="242"/>
    </location>
</feature>
<dbReference type="InterPro" id="IPR001045">
    <property type="entry name" value="Spermi_synthase"/>
</dbReference>
<dbReference type="SUPFAM" id="SSF53335">
    <property type="entry name" value="S-adenosyl-L-methionine-dependent methyltransferases"/>
    <property type="match status" value="1"/>
</dbReference>
<keyword evidence="2" id="KW-0808">Transferase</keyword>
<dbReference type="HAMAP" id="MF_00198">
    <property type="entry name" value="Spermidine_synth"/>
    <property type="match status" value="1"/>
</dbReference>
<name>A0A6C0HJS1_9ZZZZ</name>
<dbReference type="PANTHER" id="PTHR43317:SF1">
    <property type="entry name" value="THERMOSPERMINE SYNTHASE ACAULIS5"/>
    <property type="match status" value="1"/>
</dbReference>
<proteinExistence type="inferred from homology"/>
<dbReference type="AlphaFoldDB" id="A0A6C0HJS1"/>
<keyword evidence="3" id="KW-0620">Polyamine biosynthesis</keyword>
<dbReference type="Pfam" id="PF01564">
    <property type="entry name" value="Spermine_synth"/>
    <property type="match status" value="1"/>
</dbReference>
<dbReference type="PANTHER" id="PTHR43317">
    <property type="entry name" value="THERMOSPERMINE SYNTHASE ACAULIS5"/>
    <property type="match status" value="1"/>
</dbReference>
<dbReference type="Gene3D" id="3.40.50.150">
    <property type="entry name" value="Vaccinia Virus protein VP39"/>
    <property type="match status" value="1"/>
</dbReference>
<sequence length="271" mass="31790">MSTYVEHSSIDDSRVEWNHVTIPDTIRTHRGTLVEMVERPEWGMTCYMDRVIQSCEQDESLYHESLVHPVMASTGCRKRVMIIGGGEGATAREVLKWPDVEQVDMYEWDKDVVSLFSTKYTQWAKGAWENPKLSIHYEDIFETICCYPSKRYDIIIVDLFDPSEDNMASWAALFQHLPYWMNENGAMALYAGIRSITMVPQPYQRLFNIIRSNWNSSDKEIISYRVFIPSFLGESTFILLKSRAYQSTIDRVIPYSHITKDIWKSYKEFNW</sequence>
<evidence type="ECO:0000256" key="1">
    <source>
        <dbReference type="ARBA" id="ARBA00007867"/>
    </source>
</evidence>
<dbReference type="GO" id="GO:0006596">
    <property type="term" value="P:polyamine biosynthetic process"/>
    <property type="evidence" value="ECO:0007669"/>
    <property type="project" value="UniProtKB-KW"/>
</dbReference>
<comment type="similarity">
    <text evidence="1">Belongs to the spermidine/spermine synthase family.</text>
</comment>